<dbReference type="KEGG" id="cvn:111133497"/>
<evidence type="ECO:0000259" key="7">
    <source>
        <dbReference type="SMART" id="SM01168"/>
    </source>
</evidence>
<dbReference type="GO" id="GO:0016788">
    <property type="term" value="F:hydrolase activity, acting on ester bonds"/>
    <property type="evidence" value="ECO:0007669"/>
    <property type="project" value="TreeGrafter"/>
</dbReference>
<keyword evidence="3" id="KW-0479">Metal-binding</keyword>
<dbReference type="SMART" id="SM01168">
    <property type="entry name" value="DUF1907"/>
    <property type="match status" value="1"/>
</dbReference>
<keyword evidence="8" id="KW-1185">Reference proteome</keyword>
<dbReference type="PANTHER" id="PTHR13204:SF1">
    <property type="entry name" value="ESTER HYDROLASE C11ORF54"/>
    <property type="match status" value="1"/>
</dbReference>
<reference evidence="9" key="1">
    <citation type="submission" date="2025-08" db="UniProtKB">
        <authorList>
            <consortium name="RefSeq"/>
        </authorList>
    </citation>
    <scope>IDENTIFICATION</scope>
    <source>
        <tissue evidence="9">Whole sample</tissue>
    </source>
</reference>
<proteinExistence type="predicted"/>
<dbReference type="Proteomes" id="UP000694844">
    <property type="component" value="Chromosome 5"/>
</dbReference>
<evidence type="ECO:0000256" key="6">
    <source>
        <dbReference type="ARBA" id="ARBA00023242"/>
    </source>
</evidence>
<evidence type="ECO:0000256" key="4">
    <source>
        <dbReference type="ARBA" id="ARBA00022801"/>
    </source>
</evidence>
<feature type="domain" description="DUF1907" evidence="7">
    <location>
        <begin position="22"/>
        <end position="301"/>
    </location>
</feature>
<dbReference type="GO" id="GO:0008270">
    <property type="term" value="F:zinc ion binding"/>
    <property type="evidence" value="ECO:0007669"/>
    <property type="project" value="TreeGrafter"/>
</dbReference>
<keyword evidence="6" id="KW-0539">Nucleus</keyword>
<keyword evidence="5" id="KW-0862">Zinc</keyword>
<dbReference type="GeneID" id="111133497"/>
<protein>
    <submittedName>
        <fullName evidence="9">Ester hydrolase C11orf54 homolog</fullName>
    </submittedName>
</protein>
<comment type="subunit">
    <text evidence="2">Monomer.</text>
</comment>
<dbReference type="InterPro" id="IPR015021">
    <property type="entry name" value="C11orf54_DUF1907"/>
</dbReference>
<name>A0A8B8EAI7_CRAVI</name>
<dbReference type="OrthoDB" id="5119241at2759"/>
<comment type="subcellular location">
    <subcellularLocation>
        <location evidence="1">Nucleus</location>
    </subcellularLocation>
</comment>
<evidence type="ECO:0000313" key="9">
    <source>
        <dbReference type="RefSeq" id="XP_022337657.1"/>
    </source>
</evidence>
<evidence type="ECO:0000256" key="5">
    <source>
        <dbReference type="ARBA" id="ARBA00022833"/>
    </source>
</evidence>
<accession>A0A8B8EAI7</accession>
<dbReference type="PANTHER" id="PTHR13204">
    <property type="entry name" value="PTD012 PROTEIN"/>
    <property type="match status" value="1"/>
</dbReference>
<dbReference type="Pfam" id="PF08925">
    <property type="entry name" value="DUF1907"/>
    <property type="match status" value="1"/>
</dbReference>
<evidence type="ECO:0000256" key="1">
    <source>
        <dbReference type="ARBA" id="ARBA00004123"/>
    </source>
</evidence>
<dbReference type="RefSeq" id="XP_022337657.1">
    <property type="nucleotide sequence ID" value="XM_022481949.1"/>
</dbReference>
<evidence type="ECO:0000256" key="3">
    <source>
        <dbReference type="ARBA" id="ARBA00022723"/>
    </source>
</evidence>
<evidence type="ECO:0000256" key="2">
    <source>
        <dbReference type="ARBA" id="ARBA00011245"/>
    </source>
</evidence>
<gene>
    <name evidence="9" type="primary">LOC111133497</name>
</gene>
<dbReference type="CDD" id="cd17298">
    <property type="entry name" value="DUF1907"/>
    <property type="match status" value="1"/>
</dbReference>
<dbReference type="GO" id="GO:0005634">
    <property type="term" value="C:nucleus"/>
    <property type="evidence" value="ECO:0007669"/>
    <property type="project" value="UniProtKB-SubCell"/>
</dbReference>
<dbReference type="AlphaFoldDB" id="A0A8B8EAI7"/>
<sequence>MSSPTVNKIPTLVPSIDEVVTVLNDGLKKNFSQVSVSVVDCPDLTQKPFMLAAPGLCGNARLADVGGPGFLLPLPQKDKKFSYSQIAELVELPGAFMIGAGAGPCHVVGVNSELIKNVKMDGKGGVTKINSHIAKVNAQDGGCVLESIDKPEFSLMGNFLCSDGQPGKVLEVKASCRTGEENFMSSLRKTLQARYGDKPVALGGVFLVEKGKANLHIMPDFSDKPLDSQEKVNSWLKFYEMDAILVCLGELVSHDPGFDLRVEHFHCFSDHGQGGHYHFDVTPKDVEYRGYFVLAESIYRIDQPGVTTQLGR</sequence>
<dbReference type="SUPFAM" id="SSF117856">
    <property type="entry name" value="AF0104/ALDC/Ptd012-like"/>
    <property type="match status" value="1"/>
</dbReference>
<organism evidence="8 9">
    <name type="scientific">Crassostrea virginica</name>
    <name type="common">Eastern oyster</name>
    <dbReference type="NCBI Taxonomy" id="6565"/>
    <lineage>
        <taxon>Eukaryota</taxon>
        <taxon>Metazoa</taxon>
        <taxon>Spiralia</taxon>
        <taxon>Lophotrochozoa</taxon>
        <taxon>Mollusca</taxon>
        <taxon>Bivalvia</taxon>
        <taxon>Autobranchia</taxon>
        <taxon>Pteriomorphia</taxon>
        <taxon>Ostreida</taxon>
        <taxon>Ostreoidea</taxon>
        <taxon>Ostreidae</taxon>
        <taxon>Crassostrea</taxon>
    </lineage>
</organism>
<evidence type="ECO:0000313" key="8">
    <source>
        <dbReference type="Proteomes" id="UP000694844"/>
    </source>
</evidence>
<keyword evidence="4 9" id="KW-0378">Hydrolase</keyword>